<dbReference type="GO" id="GO:0005737">
    <property type="term" value="C:cytoplasm"/>
    <property type="evidence" value="ECO:0007669"/>
    <property type="project" value="TreeGrafter"/>
</dbReference>
<evidence type="ECO:0000313" key="6">
    <source>
        <dbReference type="EMBL" id="KAA0717762.1"/>
    </source>
</evidence>
<feature type="compositionally biased region" description="Basic and acidic residues" evidence="4">
    <location>
        <begin position="401"/>
        <end position="422"/>
    </location>
</feature>
<name>A0A5A9P7L3_9TELE</name>
<feature type="region of interest" description="Disordered" evidence="4">
    <location>
        <begin position="1"/>
        <end position="37"/>
    </location>
</feature>
<dbReference type="FunFam" id="1.20.5.170:FF:000002">
    <property type="entry name" value="Type I keratin KA11"/>
    <property type="match status" value="1"/>
</dbReference>
<dbReference type="PANTHER" id="PTHR45652">
    <property type="entry name" value="GLIAL FIBRILLARY ACIDIC PROTEIN"/>
    <property type="match status" value="1"/>
</dbReference>
<comment type="caution">
    <text evidence="6">The sequence shown here is derived from an EMBL/GenBank/DDBJ whole genome shotgun (WGS) entry which is preliminary data.</text>
</comment>
<feature type="compositionally biased region" description="Basic and acidic residues" evidence="4">
    <location>
        <begin position="639"/>
        <end position="684"/>
    </location>
</feature>
<keyword evidence="1" id="KW-0403">Intermediate filament</keyword>
<evidence type="ECO:0000256" key="4">
    <source>
        <dbReference type="SAM" id="MobiDB-lite"/>
    </source>
</evidence>
<feature type="compositionally biased region" description="Acidic residues" evidence="4">
    <location>
        <begin position="554"/>
        <end position="579"/>
    </location>
</feature>
<feature type="compositionally biased region" description="Basic and acidic residues" evidence="4">
    <location>
        <begin position="522"/>
        <end position="553"/>
    </location>
</feature>
<dbReference type="GO" id="GO:0033693">
    <property type="term" value="P:neurofilament bundle assembly"/>
    <property type="evidence" value="ECO:0007669"/>
    <property type="project" value="TreeGrafter"/>
</dbReference>
<organism evidence="6 7">
    <name type="scientific">Triplophysa tibetana</name>
    <dbReference type="NCBI Taxonomy" id="1572043"/>
    <lineage>
        <taxon>Eukaryota</taxon>
        <taxon>Metazoa</taxon>
        <taxon>Chordata</taxon>
        <taxon>Craniata</taxon>
        <taxon>Vertebrata</taxon>
        <taxon>Euteleostomi</taxon>
        <taxon>Actinopterygii</taxon>
        <taxon>Neopterygii</taxon>
        <taxon>Teleostei</taxon>
        <taxon>Ostariophysi</taxon>
        <taxon>Cypriniformes</taxon>
        <taxon>Nemacheilidae</taxon>
        <taxon>Triplophysa</taxon>
    </lineage>
</organism>
<sequence length="1006" mass="113155">MERLLHSPGRTREESRYQTARPSSQPTSRTAFTYGSTTPLRGHEIVGDFGAKSFDSLDFANKLAGAMPMRKVSEKELLQGLNDRFAGFIEKVHHLENQNSALEREIEGIRLKAKSSASLSKEYECELNDLRRQVHDMTLQKHQIEINRQNLEDEFNTIQDRYDQETRGRVGAQDNITVLKKCINNAYLTKQEMDRKAKALEDEIRFLKANHESEVAEMMLHMQDSQVIEEKSDFIRSDLTAALRDIRMKLEGHTASDTRYAEERYRAQLAKLTKAAEVNREALVATKAEIQEHRRQLQSKNIDLDSVKGVREALEKQLYDLEQRHNAEMHHYQDTIRELEFELKNSKYEMSSHLREYQDLLNVKMGLDAEIYSYRKLLEGEESRQGGGRRAEPQYKFVEEIITETTREDVEILDTGSEKSGEGDQPDEENGEKDTDGDVSQEVKDEEPKAAVEDIDRGDPKVEAEEDEVKPDEENGEKDTDGDVSQEVKDEEPKAAVEDIDRGDPKVEAEEDEVKPDEENGEKDTDGDVSQEVKDEEPKAVVEDIDGGDPKVEAEEDEVKPDEEKDDVEDKPDENMTDDSEVHQDKDTVSKPTHDEILTKNALEEKDEGKDTKNVQQKDLKDDKTGETEIAQSDLPGDDNVKKTDEPAKEAEKDVPKSDPSEDMSVEKSDKTVPDQKTSEEPHNPETTAQIKNKPSEEVIKVTSQESEDDGHKDATFTSQESKTATTADQEKETTPVKSTDVNATTLNPQPAPENTENGQQTASRHEEDKSKNISSPKNEISGTTKKEAKQSERVEKDQGDTSKITEPEKPLEKPHEKNKEGEEKPKESTIKEDSKADGLTDRVRTVKGEVDQSNAPEKPQEELSKVAAEKSKSEMKQENSKDISVKTSEGETKVPEEKVDEAQSYEAAKAEEPKPVQKETQESEVKKPEKAEGAVKTEGPQTDSGNTKDVKSEDTVPEESKQADGGTNELKAVVSDTTTKPEAKALEKTSKEDRMKGPGETSKAL</sequence>
<dbReference type="Gene3D" id="1.20.5.1160">
    <property type="entry name" value="Vasodilator-stimulated phosphoprotein"/>
    <property type="match status" value="1"/>
</dbReference>
<dbReference type="GO" id="GO:0005882">
    <property type="term" value="C:intermediate filament"/>
    <property type="evidence" value="ECO:0007669"/>
    <property type="project" value="UniProtKB-KW"/>
</dbReference>
<evidence type="ECO:0000256" key="1">
    <source>
        <dbReference type="ARBA" id="ARBA00022754"/>
    </source>
</evidence>
<keyword evidence="7" id="KW-1185">Reference proteome</keyword>
<feature type="compositionally biased region" description="Basic and acidic residues" evidence="4">
    <location>
        <begin position="580"/>
        <end position="627"/>
    </location>
</feature>
<dbReference type="PROSITE" id="PS51842">
    <property type="entry name" value="IF_ROD_2"/>
    <property type="match status" value="1"/>
</dbReference>
<feature type="compositionally biased region" description="Polar residues" evidence="4">
    <location>
        <begin position="773"/>
        <end position="784"/>
    </location>
</feature>
<dbReference type="Gene3D" id="1.20.5.500">
    <property type="entry name" value="Single helix bin"/>
    <property type="match status" value="1"/>
</dbReference>
<dbReference type="GO" id="GO:0005200">
    <property type="term" value="F:structural constituent of cytoskeleton"/>
    <property type="evidence" value="ECO:0007669"/>
    <property type="project" value="TreeGrafter"/>
</dbReference>
<feature type="compositionally biased region" description="Polar residues" evidence="4">
    <location>
        <begin position="716"/>
        <end position="728"/>
    </location>
</feature>
<feature type="compositionally biased region" description="Basic and acidic residues" evidence="4">
    <location>
        <begin position="980"/>
        <end position="998"/>
    </location>
</feature>
<feature type="compositionally biased region" description="Basic and acidic residues" evidence="4">
    <location>
        <begin position="432"/>
        <end position="463"/>
    </location>
</feature>
<dbReference type="InterPro" id="IPR050405">
    <property type="entry name" value="Intermediate_filament"/>
</dbReference>
<feature type="compositionally biased region" description="Basic and acidic residues" evidence="4">
    <location>
        <begin position="947"/>
        <end position="963"/>
    </location>
</feature>
<gene>
    <name evidence="6" type="ORF">E1301_Tti001644</name>
</gene>
<feature type="compositionally biased region" description="Polar residues" evidence="4">
    <location>
        <begin position="736"/>
        <end position="763"/>
    </location>
</feature>
<reference evidence="6 7" key="1">
    <citation type="journal article" date="2019" name="Mol. Ecol. Resour.">
        <title>Chromosome-level genome assembly of Triplophysa tibetana, a fish adapted to the harsh high-altitude environment of the Tibetan Plateau.</title>
        <authorList>
            <person name="Yang X."/>
            <person name="Liu H."/>
            <person name="Ma Z."/>
            <person name="Zou Y."/>
            <person name="Zou M."/>
            <person name="Mao Y."/>
            <person name="Li X."/>
            <person name="Wang H."/>
            <person name="Chen T."/>
            <person name="Wang W."/>
            <person name="Yang R."/>
        </authorList>
    </citation>
    <scope>NUCLEOTIDE SEQUENCE [LARGE SCALE GENOMIC DNA]</scope>
    <source>
        <strain evidence="6">TTIB1903HZAU</strain>
        <tissue evidence="6">Muscle</tissue>
    </source>
</reference>
<feature type="region of interest" description="Disordered" evidence="4">
    <location>
        <begin position="401"/>
        <end position="1006"/>
    </location>
</feature>
<accession>A0A5A9P7L3</accession>
<feature type="compositionally biased region" description="Acidic residues" evidence="4">
    <location>
        <begin position="509"/>
        <end position="521"/>
    </location>
</feature>
<feature type="compositionally biased region" description="Basic and acidic residues" evidence="4">
    <location>
        <begin position="909"/>
        <end position="936"/>
    </location>
</feature>
<proteinExistence type="predicted"/>
<feature type="compositionally biased region" description="Basic and acidic residues" evidence="4">
    <location>
        <begin position="785"/>
        <end position="851"/>
    </location>
</feature>
<feature type="domain" description="IF rod" evidence="5">
    <location>
        <begin position="74"/>
        <end position="385"/>
    </location>
</feature>
<dbReference type="InterPro" id="IPR039008">
    <property type="entry name" value="IF_rod_dom"/>
</dbReference>
<keyword evidence="2 3" id="KW-0175">Coiled coil</keyword>
<evidence type="ECO:0000256" key="2">
    <source>
        <dbReference type="ARBA" id="ARBA00023054"/>
    </source>
</evidence>
<dbReference type="Pfam" id="PF00038">
    <property type="entry name" value="Filament"/>
    <property type="match status" value="1"/>
</dbReference>
<protein>
    <submittedName>
        <fullName evidence="6">Neurofilament heavy polypeptide</fullName>
    </submittedName>
</protein>
<dbReference type="GO" id="GO:0030424">
    <property type="term" value="C:axon"/>
    <property type="evidence" value="ECO:0007669"/>
    <property type="project" value="TreeGrafter"/>
</dbReference>
<dbReference type="GO" id="GO:0099160">
    <property type="term" value="C:postsynaptic intermediate filament cytoskeleton"/>
    <property type="evidence" value="ECO:0007669"/>
    <property type="project" value="TreeGrafter"/>
</dbReference>
<dbReference type="PANTHER" id="PTHR45652:SF10">
    <property type="entry name" value="NEUROFILAMENT MEDIUM POLYPEPTIDE ISOFORM X1"/>
    <property type="match status" value="1"/>
</dbReference>
<dbReference type="Proteomes" id="UP000324632">
    <property type="component" value="Chromosome 8"/>
</dbReference>
<evidence type="ECO:0000313" key="7">
    <source>
        <dbReference type="Proteomes" id="UP000324632"/>
    </source>
</evidence>
<dbReference type="Gene3D" id="1.20.5.170">
    <property type="match status" value="1"/>
</dbReference>
<feature type="compositionally biased region" description="Basic and acidic residues" evidence="4">
    <location>
        <begin position="1"/>
        <end position="16"/>
    </location>
</feature>
<dbReference type="SMART" id="SM01391">
    <property type="entry name" value="Filament"/>
    <property type="match status" value="1"/>
</dbReference>
<dbReference type="FunFam" id="1.20.5.1160:FF:000001">
    <property type="entry name" value="Keratin type II"/>
    <property type="match status" value="1"/>
</dbReference>
<dbReference type="SUPFAM" id="SSF64593">
    <property type="entry name" value="Intermediate filament protein, coiled coil region"/>
    <property type="match status" value="2"/>
</dbReference>
<feature type="compositionally biased region" description="Acidic residues" evidence="4">
    <location>
        <begin position="464"/>
        <end position="476"/>
    </location>
</feature>
<dbReference type="EMBL" id="SOYY01000008">
    <property type="protein sequence ID" value="KAA0717762.1"/>
    <property type="molecule type" value="Genomic_DNA"/>
</dbReference>
<evidence type="ECO:0000259" key="5">
    <source>
        <dbReference type="PROSITE" id="PS51842"/>
    </source>
</evidence>
<feature type="compositionally biased region" description="Basic and acidic residues" evidence="4">
    <location>
        <begin position="477"/>
        <end position="508"/>
    </location>
</feature>
<feature type="coiled-coil region" evidence="3">
    <location>
        <begin position="280"/>
        <end position="324"/>
    </location>
</feature>
<dbReference type="AlphaFoldDB" id="A0A5A9P7L3"/>
<feature type="coiled-coil region" evidence="3">
    <location>
        <begin position="85"/>
        <end position="217"/>
    </location>
</feature>
<evidence type="ECO:0000256" key="3">
    <source>
        <dbReference type="SAM" id="Coils"/>
    </source>
</evidence>
<feature type="compositionally biased region" description="Polar residues" evidence="4">
    <location>
        <begin position="17"/>
        <end position="37"/>
    </location>
</feature>
<feature type="compositionally biased region" description="Basic and acidic residues" evidence="4">
    <location>
        <begin position="859"/>
        <end position="902"/>
    </location>
</feature>